<dbReference type="SUPFAM" id="SSF48403">
    <property type="entry name" value="Ankyrin repeat"/>
    <property type="match status" value="1"/>
</dbReference>
<comment type="caution">
    <text evidence="1">The sequence shown here is derived from an EMBL/GenBank/DDBJ whole genome shotgun (WGS) entry which is preliminary data.</text>
</comment>
<dbReference type="Gene3D" id="1.25.40.20">
    <property type="entry name" value="Ankyrin repeat-containing domain"/>
    <property type="match status" value="1"/>
</dbReference>
<organism evidence="1 2">
    <name type="scientific">Buddleja alternifolia</name>
    <dbReference type="NCBI Taxonomy" id="168488"/>
    <lineage>
        <taxon>Eukaryota</taxon>
        <taxon>Viridiplantae</taxon>
        <taxon>Streptophyta</taxon>
        <taxon>Embryophyta</taxon>
        <taxon>Tracheophyta</taxon>
        <taxon>Spermatophyta</taxon>
        <taxon>Magnoliopsida</taxon>
        <taxon>eudicotyledons</taxon>
        <taxon>Gunneridae</taxon>
        <taxon>Pentapetalae</taxon>
        <taxon>asterids</taxon>
        <taxon>lamiids</taxon>
        <taxon>Lamiales</taxon>
        <taxon>Scrophulariaceae</taxon>
        <taxon>Buddlejeae</taxon>
        <taxon>Buddleja</taxon>
    </lineage>
</organism>
<protein>
    <submittedName>
        <fullName evidence="1">Uncharacterized protein</fullName>
    </submittedName>
</protein>
<dbReference type="EMBL" id="WHWC01000010">
    <property type="protein sequence ID" value="KAG8375722.1"/>
    <property type="molecule type" value="Genomic_DNA"/>
</dbReference>
<dbReference type="SMART" id="SM00248">
    <property type="entry name" value="ANK"/>
    <property type="match status" value="4"/>
</dbReference>
<keyword evidence="2" id="KW-1185">Reference proteome</keyword>
<accession>A0AAV6X6Y3</accession>
<reference evidence="1" key="1">
    <citation type="submission" date="2019-10" db="EMBL/GenBank/DDBJ databases">
        <authorList>
            <person name="Zhang R."/>
            <person name="Pan Y."/>
            <person name="Wang J."/>
            <person name="Ma R."/>
            <person name="Yu S."/>
        </authorList>
    </citation>
    <scope>NUCLEOTIDE SEQUENCE</scope>
    <source>
        <strain evidence="1">LA-IB0</strain>
        <tissue evidence="1">Leaf</tissue>
    </source>
</reference>
<proteinExistence type="predicted"/>
<name>A0AAV6X6Y3_9LAMI</name>
<dbReference type="Proteomes" id="UP000826271">
    <property type="component" value="Unassembled WGS sequence"/>
</dbReference>
<dbReference type="AlphaFoldDB" id="A0AAV6X6Y3"/>
<dbReference type="InterPro" id="IPR036770">
    <property type="entry name" value="Ankyrin_rpt-contain_sf"/>
</dbReference>
<dbReference type="Pfam" id="PF12796">
    <property type="entry name" value="Ank_2"/>
    <property type="match status" value="1"/>
</dbReference>
<gene>
    <name evidence="1" type="ORF">BUALT_Bualt10G0130000</name>
</gene>
<dbReference type="PANTHER" id="PTHR24128">
    <property type="entry name" value="HOMEOBOX PROTEIN WARIAI"/>
    <property type="match status" value="1"/>
</dbReference>
<evidence type="ECO:0000313" key="2">
    <source>
        <dbReference type="Proteomes" id="UP000826271"/>
    </source>
</evidence>
<evidence type="ECO:0000313" key="1">
    <source>
        <dbReference type="EMBL" id="KAG8375722.1"/>
    </source>
</evidence>
<sequence>MEKELCRATIEGNEETLVKLIQEDPPILDRSMATTFGETSLHVASLLGNQQFTIELVKRKPELARELDSRGSSALHLASAKGAHWSMKGRILVMKELLGTESDAALALLHPPGETILHLCVDYCQFEAFKFLVENVDFQDLINIKDSNGNTILDLAVADKQIKTIDYLLDKTNIEVNSVNVYGQTAMDILVQS</sequence>
<dbReference type="PANTHER" id="PTHR24128:SF101">
    <property type="entry name" value="ANKYRIN REPEAT-CONTAINING PROTEIN BDA1-LIKE"/>
    <property type="match status" value="1"/>
</dbReference>
<dbReference type="InterPro" id="IPR002110">
    <property type="entry name" value="Ankyrin_rpt"/>
</dbReference>